<evidence type="ECO:0000313" key="5">
    <source>
        <dbReference type="EMBL" id="SES32434.1"/>
    </source>
</evidence>
<dbReference type="SUPFAM" id="SSF55729">
    <property type="entry name" value="Acyl-CoA N-acyltransferases (Nat)"/>
    <property type="match status" value="1"/>
</dbReference>
<feature type="region of interest" description="Disordered" evidence="3">
    <location>
        <begin position="1"/>
        <end position="22"/>
    </location>
</feature>
<accession>A0A1H9WF32</accession>
<keyword evidence="2" id="KW-0012">Acyltransferase</keyword>
<dbReference type="PANTHER" id="PTHR43420">
    <property type="entry name" value="ACETYLTRANSFERASE"/>
    <property type="match status" value="1"/>
</dbReference>
<dbReference type="EMBL" id="FOGO01000017">
    <property type="protein sequence ID" value="SES32434.1"/>
    <property type="molecule type" value="Genomic_DNA"/>
</dbReference>
<dbReference type="GO" id="GO:0016747">
    <property type="term" value="F:acyltransferase activity, transferring groups other than amino-acyl groups"/>
    <property type="evidence" value="ECO:0007669"/>
    <property type="project" value="InterPro"/>
</dbReference>
<dbReference type="OrthoDB" id="5173601at2"/>
<evidence type="ECO:0000256" key="3">
    <source>
        <dbReference type="SAM" id="MobiDB-lite"/>
    </source>
</evidence>
<dbReference type="AlphaFoldDB" id="A0A1H9WF32"/>
<organism evidence="5 6">
    <name type="scientific">Streptomyces qinglanensis</name>
    <dbReference type="NCBI Taxonomy" id="943816"/>
    <lineage>
        <taxon>Bacteria</taxon>
        <taxon>Bacillati</taxon>
        <taxon>Actinomycetota</taxon>
        <taxon>Actinomycetes</taxon>
        <taxon>Kitasatosporales</taxon>
        <taxon>Streptomycetaceae</taxon>
        <taxon>Streptomyces</taxon>
    </lineage>
</organism>
<name>A0A1H9WF32_9ACTN</name>
<dbReference type="Proteomes" id="UP000182841">
    <property type="component" value="Unassembled WGS sequence"/>
</dbReference>
<gene>
    <name evidence="5" type="ORF">SAMN05421870_11768</name>
</gene>
<evidence type="ECO:0000256" key="2">
    <source>
        <dbReference type="ARBA" id="ARBA00023315"/>
    </source>
</evidence>
<keyword evidence="6" id="KW-1185">Reference proteome</keyword>
<proteinExistence type="predicted"/>
<evidence type="ECO:0000259" key="4">
    <source>
        <dbReference type="PROSITE" id="PS51186"/>
    </source>
</evidence>
<dbReference type="Pfam" id="PF00583">
    <property type="entry name" value="Acetyltransf_1"/>
    <property type="match status" value="1"/>
</dbReference>
<dbReference type="Gene3D" id="3.40.630.30">
    <property type="match status" value="1"/>
</dbReference>
<dbReference type="InterPro" id="IPR050680">
    <property type="entry name" value="YpeA/RimI_acetyltransf"/>
</dbReference>
<dbReference type="RefSeq" id="WP_079172117.1">
    <property type="nucleotide sequence ID" value="NZ_FOGO01000017.1"/>
</dbReference>
<keyword evidence="1 5" id="KW-0808">Transferase</keyword>
<sequence>MEADAKRSEDAGAGGPCRADGLGRAHGAHGAHGVSVRRGLPAGAERRAAELYWDAFGRKLGPALNPPEKAVPFLADQFDADRAVCALLGGQLVGLAGYQLDGRALTGGSASALLRAYGWLRGLPGLLLLALLERRPAPGQLVMDGIAVAPEARGRGVGSLLLEEVAGVAGEHGCREIRLDVIDTNPRARALYERRGFTAVRTERTPCLRKLLGFGAVTTMHRAVAAQEEGPSTP</sequence>
<feature type="domain" description="N-acetyltransferase" evidence="4">
    <location>
        <begin position="34"/>
        <end position="225"/>
    </location>
</feature>
<protein>
    <submittedName>
        <fullName evidence="5">Acetyltransferase (GNAT) family protein</fullName>
    </submittedName>
</protein>
<feature type="compositionally biased region" description="Basic and acidic residues" evidence="3">
    <location>
        <begin position="1"/>
        <end position="10"/>
    </location>
</feature>
<dbReference type="InterPro" id="IPR016181">
    <property type="entry name" value="Acyl_CoA_acyltransferase"/>
</dbReference>
<evidence type="ECO:0000313" key="6">
    <source>
        <dbReference type="Proteomes" id="UP000182841"/>
    </source>
</evidence>
<reference evidence="6" key="1">
    <citation type="submission" date="2016-10" db="EMBL/GenBank/DDBJ databases">
        <authorList>
            <person name="Varghese N."/>
            <person name="Submissions S."/>
        </authorList>
    </citation>
    <scope>NUCLEOTIDE SEQUENCE [LARGE SCALE GENOMIC DNA]</scope>
    <source>
        <strain evidence="6">CGMCC 4.6825</strain>
    </source>
</reference>
<dbReference type="InterPro" id="IPR000182">
    <property type="entry name" value="GNAT_dom"/>
</dbReference>
<dbReference type="PROSITE" id="PS51186">
    <property type="entry name" value="GNAT"/>
    <property type="match status" value="1"/>
</dbReference>
<evidence type="ECO:0000256" key="1">
    <source>
        <dbReference type="ARBA" id="ARBA00022679"/>
    </source>
</evidence>
<dbReference type="CDD" id="cd04301">
    <property type="entry name" value="NAT_SF"/>
    <property type="match status" value="1"/>
</dbReference>